<comment type="subcellular location">
    <subcellularLocation>
        <location evidence="1">Cell membrane</location>
        <topology evidence="1">Multi-pass membrane protein</topology>
    </subcellularLocation>
</comment>
<dbReference type="GO" id="GO:0004888">
    <property type="term" value="F:transmembrane signaling receptor activity"/>
    <property type="evidence" value="ECO:0007669"/>
    <property type="project" value="InterPro"/>
</dbReference>
<name>A0A7W8GB64_9SPIR</name>
<dbReference type="PROSITE" id="PS50111">
    <property type="entry name" value="CHEMOTAXIS_TRANSDUC_2"/>
    <property type="match status" value="1"/>
</dbReference>
<dbReference type="EMBL" id="JACHFQ010000007">
    <property type="protein sequence ID" value="MBB5227046.1"/>
    <property type="molecule type" value="Genomic_DNA"/>
</dbReference>
<evidence type="ECO:0000313" key="14">
    <source>
        <dbReference type="EMBL" id="MBB5227046.1"/>
    </source>
</evidence>
<dbReference type="GO" id="GO:0007165">
    <property type="term" value="P:signal transduction"/>
    <property type="evidence" value="ECO:0007669"/>
    <property type="project" value="UniProtKB-KW"/>
</dbReference>
<evidence type="ECO:0000259" key="12">
    <source>
        <dbReference type="PROSITE" id="PS50111"/>
    </source>
</evidence>
<evidence type="ECO:0000256" key="6">
    <source>
        <dbReference type="ARBA" id="ARBA00023136"/>
    </source>
</evidence>
<evidence type="ECO:0000259" key="13">
    <source>
        <dbReference type="PROSITE" id="PS50885"/>
    </source>
</evidence>
<feature type="coiled-coil region" evidence="10">
    <location>
        <begin position="464"/>
        <end position="494"/>
    </location>
</feature>
<dbReference type="InterPro" id="IPR033479">
    <property type="entry name" value="dCache_1"/>
</dbReference>
<dbReference type="GO" id="GO:0006935">
    <property type="term" value="P:chemotaxis"/>
    <property type="evidence" value="ECO:0007669"/>
    <property type="project" value="UniProtKB-KW"/>
</dbReference>
<sequence>MAIFIVSNVVIVSTTLNLSTNSTSKTVARLLDSVTDAAVNKISGQTEKQFRMLQAIAEMDMIKSDEVPLLEKCQQLTRVSKMSSEYENIGFYDLGGNSFTAAGQKITLKRAYIDAAGRGERYVADPAVNPVTNVLFQIYSVPVFDSNRKPVGCVTANVLGEELSRQIEKISFGVSDSHVRVVSRKTGHTVASTVFDNVLEFADITENADSSIAPILKKLMAGEVGSDIFINKADGEKMLAAYRPIPNTDWSVLGVCDYQDFYHELTHMSSIIGWISILMIVVAFVCVGATMSISLKPLKNVKNAIEDVASGDADLTKRIENRGNDEVSDVVKGFNSFMVKLQEIISQVKGSKSNLGIAGQNLKASTEDTSSSITQILANIESVYTQINNQANSVHQTAGAVNQIASNIESLERMIEKQSSGVTEASAAVEEMIGNIRSVNASMEKMSSSFMRLSQNAQNGAQIQHEVNDKIEQIKNQSETLQEANVAIAAIAEQTNLLAMNAAIEAAHAGDAGKGFAVVADEIRKLSETSGQQSKTIGEQLTNIQNSISGVVSASVQSSEAFGAVTEQIKETDELVRQIKAAMEEQNEGSQQINEVLHAMNDSTLEVRTAGQEMSEGNKAILEEVRNLQDATGVMQDSMNEMRVGARKINETGEALRGIANQMEDSIQEIGGQIDQFRV</sequence>
<evidence type="ECO:0000256" key="8">
    <source>
        <dbReference type="ARBA" id="ARBA00029447"/>
    </source>
</evidence>
<dbReference type="PANTHER" id="PTHR32089">
    <property type="entry name" value="METHYL-ACCEPTING CHEMOTAXIS PROTEIN MCPB"/>
    <property type="match status" value="1"/>
</dbReference>
<dbReference type="GO" id="GO:0005886">
    <property type="term" value="C:plasma membrane"/>
    <property type="evidence" value="ECO:0007669"/>
    <property type="project" value="UniProtKB-SubCell"/>
</dbReference>
<dbReference type="PRINTS" id="PR00260">
    <property type="entry name" value="CHEMTRNSDUCR"/>
</dbReference>
<dbReference type="RefSeq" id="WP_246462697.1">
    <property type="nucleotide sequence ID" value="NZ_CP031518.1"/>
</dbReference>
<keyword evidence="15" id="KW-1185">Reference proteome</keyword>
<keyword evidence="3" id="KW-0145">Chemotaxis</keyword>
<evidence type="ECO:0000313" key="15">
    <source>
        <dbReference type="Proteomes" id="UP000518887"/>
    </source>
</evidence>
<reference evidence="14 15" key="1">
    <citation type="submission" date="2020-08" db="EMBL/GenBank/DDBJ databases">
        <title>Genomic Encyclopedia of Type Strains, Phase IV (KMG-IV): sequencing the most valuable type-strain genomes for metagenomic binning, comparative biology and taxonomic classification.</title>
        <authorList>
            <person name="Goeker M."/>
        </authorList>
    </citation>
    <scope>NUCLEOTIDE SEQUENCE [LARGE SCALE GENOMIC DNA]</scope>
    <source>
        <strain evidence="14 15">DSM 103462</strain>
    </source>
</reference>
<dbReference type="SUPFAM" id="SSF58104">
    <property type="entry name" value="Methyl-accepting chemotaxis protein (MCP) signaling domain"/>
    <property type="match status" value="2"/>
</dbReference>
<dbReference type="AlphaFoldDB" id="A0A7W8GB64"/>
<dbReference type="SMART" id="SM00304">
    <property type="entry name" value="HAMP"/>
    <property type="match status" value="2"/>
</dbReference>
<keyword evidence="6 11" id="KW-0472">Membrane</keyword>
<dbReference type="Gene3D" id="6.10.340.10">
    <property type="match status" value="1"/>
</dbReference>
<gene>
    <name evidence="14" type="ORF">HNP76_002434</name>
</gene>
<accession>A0A7W8GB64</accession>
<dbReference type="CDD" id="cd18773">
    <property type="entry name" value="PDC1_HK_sensor"/>
    <property type="match status" value="1"/>
</dbReference>
<comment type="similarity">
    <text evidence="8">Belongs to the methyl-accepting chemotaxis (MCP) protein family.</text>
</comment>
<dbReference type="PANTHER" id="PTHR32089:SF112">
    <property type="entry name" value="LYSOZYME-LIKE PROTEIN-RELATED"/>
    <property type="match status" value="1"/>
</dbReference>
<dbReference type="Pfam" id="PF02743">
    <property type="entry name" value="dCache_1"/>
    <property type="match status" value="1"/>
</dbReference>
<evidence type="ECO:0000256" key="7">
    <source>
        <dbReference type="ARBA" id="ARBA00023224"/>
    </source>
</evidence>
<dbReference type="InterPro" id="IPR004090">
    <property type="entry name" value="Chemotax_Me-accpt_rcpt"/>
</dbReference>
<keyword evidence="2" id="KW-1003">Cell membrane</keyword>
<feature type="transmembrane region" description="Helical" evidence="11">
    <location>
        <begin position="271"/>
        <end position="293"/>
    </location>
</feature>
<keyword evidence="4 11" id="KW-0812">Transmembrane</keyword>
<dbReference type="InterPro" id="IPR003660">
    <property type="entry name" value="HAMP_dom"/>
</dbReference>
<evidence type="ECO:0000256" key="2">
    <source>
        <dbReference type="ARBA" id="ARBA00022475"/>
    </source>
</evidence>
<dbReference type="PROSITE" id="PS50885">
    <property type="entry name" value="HAMP"/>
    <property type="match status" value="1"/>
</dbReference>
<feature type="domain" description="Methyl-accepting transducer" evidence="12">
    <location>
        <begin position="393"/>
        <end position="615"/>
    </location>
</feature>
<protein>
    <submittedName>
        <fullName evidence="14">Methyl-accepting chemotaxis protein</fullName>
    </submittedName>
</protein>
<evidence type="ECO:0000256" key="1">
    <source>
        <dbReference type="ARBA" id="ARBA00004651"/>
    </source>
</evidence>
<keyword evidence="7 9" id="KW-0807">Transducer</keyword>
<evidence type="ECO:0000256" key="10">
    <source>
        <dbReference type="SAM" id="Coils"/>
    </source>
</evidence>
<dbReference type="Proteomes" id="UP000518887">
    <property type="component" value="Unassembled WGS sequence"/>
</dbReference>
<evidence type="ECO:0000256" key="9">
    <source>
        <dbReference type="PROSITE-ProRule" id="PRU00284"/>
    </source>
</evidence>
<feature type="domain" description="HAMP" evidence="13">
    <location>
        <begin position="292"/>
        <end position="346"/>
    </location>
</feature>
<comment type="caution">
    <text evidence="14">The sequence shown here is derived from an EMBL/GenBank/DDBJ whole genome shotgun (WGS) entry which is preliminary data.</text>
</comment>
<evidence type="ECO:0000256" key="4">
    <source>
        <dbReference type="ARBA" id="ARBA00022692"/>
    </source>
</evidence>
<dbReference type="Gene3D" id="3.30.450.20">
    <property type="entry name" value="PAS domain"/>
    <property type="match status" value="1"/>
</dbReference>
<dbReference type="Pfam" id="PF00015">
    <property type="entry name" value="MCPsignal"/>
    <property type="match status" value="1"/>
</dbReference>
<dbReference type="SMART" id="SM00283">
    <property type="entry name" value="MA"/>
    <property type="match status" value="1"/>
</dbReference>
<evidence type="ECO:0000256" key="11">
    <source>
        <dbReference type="SAM" id="Phobius"/>
    </source>
</evidence>
<evidence type="ECO:0000256" key="3">
    <source>
        <dbReference type="ARBA" id="ARBA00022500"/>
    </source>
</evidence>
<proteinExistence type="inferred from homology"/>
<dbReference type="InterPro" id="IPR004089">
    <property type="entry name" value="MCPsignal_dom"/>
</dbReference>
<organism evidence="14 15">
    <name type="scientific">Treponema ruminis</name>
    <dbReference type="NCBI Taxonomy" id="744515"/>
    <lineage>
        <taxon>Bacteria</taxon>
        <taxon>Pseudomonadati</taxon>
        <taxon>Spirochaetota</taxon>
        <taxon>Spirochaetia</taxon>
        <taxon>Spirochaetales</taxon>
        <taxon>Treponemataceae</taxon>
        <taxon>Treponema</taxon>
    </lineage>
</organism>
<dbReference type="Pfam" id="PF00672">
    <property type="entry name" value="HAMP"/>
    <property type="match status" value="1"/>
</dbReference>
<evidence type="ECO:0000256" key="5">
    <source>
        <dbReference type="ARBA" id="ARBA00022989"/>
    </source>
</evidence>
<dbReference type="CDD" id="cd06225">
    <property type="entry name" value="HAMP"/>
    <property type="match status" value="1"/>
</dbReference>
<dbReference type="Gene3D" id="1.10.287.950">
    <property type="entry name" value="Methyl-accepting chemotaxis protein"/>
    <property type="match status" value="1"/>
</dbReference>
<keyword evidence="5 11" id="KW-1133">Transmembrane helix</keyword>
<keyword evidence="10" id="KW-0175">Coiled coil</keyword>